<keyword evidence="3 6" id="KW-0808">Transferase</keyword>
<evidence type="ECO:0000256" key="3">
    <source>
        <dbReference type="ARBA" id="ARBA00022679"/>
    </source>
</evidence>
<dbReference type="eggNOG" id="COG1215">
    <property type="taxonomic scope" value="Bacteria"/>
</dbReference>
<name>I0WH30_9FLAO</name>
<evidence type="ECO:0000256" key="4">
    <source>
        <dbReference type="SAM" id="Phobius"/>
    </source>
</evidence>
<dbReference type="Pfam" id="PF00535">
    <property type="entry name" value="Glycos_transf_2"/>
    <property type="match status" value="1"/>
</dbReference>
<feature type="transmembrane region" description="Helical" evidence="4">
    <location>
        <begin position="337"/>
        <end position="357"/>
    </location>
</feature>
<dbReference type="STRING" id="946077.W5A_05758"/>
<proteinExistence type="inferred from homology"/>
<dbReference type="EMBL" id="AJJU01000004">
    <property type="protein sequence ID" value="EID75696.1"/>
    <property type="molecule type" value="Genomic_DNA"/>
</dbReference>
<dbReference type="PANTHER" id="PTHR43630">
    <property type="entry name" value="POLY-BETA-1,6-N-ACETYL-D-GLUCOSAMINE SYNTHASE"/>
    <property type="match status" value="1"/>
</dbReference>
<dbReference type="AlphaFoldDB" id="I0WH30"/>
<keyword evidence="4" id="KW-1133">Transmembrane helix</keyword>
<accession>I0WH30</accession>
<organism evidence="6 7">
    <name type="scientific">Imtechella halotolerans K1</name>
    <dbReference type="NCBI Taxonomy" id="946077"/>
    <lineage>
        <taxon>Bacteria</taxon>
        <taxon>Pseudomonadati</taxon>
        <taxon>Bacteroidota</taxon>
        <taxon>Flavobacteriia</taxon>
        <taxon>Flavobacteriales</taxon>
        <taxon>Flavobacteriaceae</taxon>
        <taxon>Imtechella</taxon>
    </lineage>
</organism>
<evidence type="ECO:0000313" key="6">
    <source>
        <dbReference type="EMBL" id="EID75696.1"/>
    </source>
</evidence>
<comment type="caution">
    <text evidence="6">The sequence shown here is derived from an EMBL/GenBank/DDBJ whole genome shotgun (WGS) entry which is preliminary data.</text>
</comment>
<gene>
    <name evidence="6" type="ORF">W5A_05758</name>
</gene>
<sequence length="368" mass="42868">MPTILLLALCIVLFIQLVYYWGIFSRFSFAKPIVNGEYTLPVSVLICAKNEAENLEKNLPYILEQEYQNFQIVLINDASIDNTLKVMESFAHRDSRIKIVDVRNNEAFWGKKKYALTLGIKSAKNDLLIFTDADCRPAGKHWLKQMVGSFSNTQTIVLGFGGYQTIKHSLLNQLIRFETVLTAIQYFSYAISGMPYMGVGRNMAYHRDEFFRVRGFMSHMHIRSGEDDLFINEAANKDNIAINFNKESFTYSTPKTTWKSWILQKQKQVSTANYYKPKHKLILALFYFSQLAFWFLSILLFILQYNWIVITALIGIKLFTLYIVLGYGAKKLGESKLIWLLPFYEIILVCFQLLIFIRNRFSKQVNWK</sequence>
<dbReference type="GO" id="GO:0016757">
    <property type="term" value="F:glycosyltransferase activity"/>
    <property type="evidence" value="ECO:0007669"/>
    <property type="project" value="UniProtKB-KW"/>
</dbReference>
<dbReference type="Gene3D" id="3.90.550.10">
    <property type="entry name" value="Spore Coat Polysaccharide Biosynthesis Protein SpsA, Chain A"/>
    <property type="match status" value="1"/>
</dbReference>
<feature type="transmembrane region" description="Helical" evidence="4">
    <location>
        <begin position="281"/>
        <end position="301"/>
    </location>
</feature>
<reference evidence="6 7" key="1">
    <citation type="journal article" date="2012" name="J. Bacteriol.">
        <title>Genome Sequence of the Halotolerant Bacterium Imtechella halotolerans K1T.</title>
        <authorList>
            <person name="Kumar S."/>
            <person name="Vikram S."/>
            <person name="Subramanian S."/>
            <person name="Raghava G.P."/>
            <person name="Pinnaka A.K."/>
        </authorList>
    </citation>
    <scope>NUCLEOTIDE SEQUENCE [LARGE SCALE GENOMIC DNA]</scope>
    <source>
        <strain evidence="6 7">K1</strain>
    </source>
</reference>
<keyword evidence="2" id="KW-0328">Glycosyltransferase</keyword>
<comment type="similarity">
    <text evidence="1">Belongs to the glycosyltransferase 2 family.</text>
</comment>
<evidence type="ECO:0000256" key="2">
    <source>
        <dbReference type="ARBA" id="ARBA00022676"/>
    </source>
</evidence>
<keyword evidence="4" id="KW-0812">Transmembrane</keyword>
<keyword evidence="7" id="KW-1185">Reference proteome</keyword>
<dbReference type="Proteomes" id="UP000005938">
    <property type="component" value="Unassembled WGS sequence"/>
</dbReference>
<dbReference type="SUPFAM" id="SSF53448">
    <property type="entry name" value="Nucleotide-diphospho-sugar transferases"/>
    <property type="match status" value="1"/>
</dbReference>
<dbReference type="RefSeq" id="WP_008238335.1">
    <property type="nucleotide sequence ID" value="NZ_AJJU01000004.1"/>
</dbReference>
<dbReference type="InterPro" id="IPR001173">
    <property type="entry name" value="Glyco_trans_2-like"/>
</dbReference>
<evidence type="ECO:0000259" key="5">
    <source>
        <dbReference type="Pfam" id="PF00535"/>
    </source>
</evidence>
<evidence type="ECO:0000256" key="1">
    <source>
        <dbReference type="ARBA" id="ARBA00006739"/>
    </source>
</evidence>
<dbReference type="PANTHER" id="PTHR43630:SF1">
    <property type="entry name" value="POLY-BETA-1,6-N-ACETYL-D-GLUCOSAMINE SYNTHASE"/>
    <property type="match status" value="1"/>
</dbReference>
<feature type="transmembrane region" description="Helical" evidence="4">
    <location>
        <begin position="307"/>
        <end position="325"/>
    </location>
</feature>
<dbReference type="OrthoDB" id="9800276at2"/>
<dbReference type="InterPro" id="IPR029044">
    <property type="entry name" value="Nucleotide-diphossugar_trans"/>
</dbReference>
<feature type="domain" description="Glycosyltransferase 2-like" evidence="5">
    <location>
        <begin position="43"/>
        <end position="160"/>
    </location>
</feature>
<protein>
    <submittedName>
        <fullName evidence="6">Family 2 glycosyl transferase</fullName>
    </submittedName>
</protein>
<evidence type="ECO:0000313" key="7">
    <source>
        <dbReference type="Proteomes" id="UP000005938"/>
    </source>
</evidence>
<feature type="transmembrane region" description="Helical" evidence="4">
    <location>
        <begin position="6"/>
        <end position="24"/>
    </location>
</feature>
<dbReference type="PATRIC" id="fig|946077.3.peg.1170"/>
<keyword evidence="4" id="KW-0472">Membrane</keyword>